<comment type="similarity">
    <text evidence="1">Belongs to the peptidase C2 family.</text>
</comment>
<reference evidence="7" key="1">
    <citation type="submission" date="2022-03" db="EMBL/GenBank/DDBJ databases">
        <authorList>
            <person name="Martin C."/>
        </authorList>
    </citation>
    <scope>NUCLEOTIDE SEQUENCE</scope>
</reference>
<dbReference type="Pfam" id="PF01067">
    <property type="entry name" value="Calpain_III"/>
    <property type="match status" value="1"/>
</dbReference>
<dbReference type="InterPro" id="IPR000169">
    <property type="entry name" value="Pept_cys_AS"/>
</dbReference>
<dbReference type="InterPro" id="IPR022682">
    <property type="entry name" value="Calpain_domain_III"/>
</dbReference>
<dbReference type="InterPro" id="IPR011992">
    <property type="entry name" value="EF-hand-dom_pair"/>
</dbReference>
<dbReference type="PRINTS" id="PR00704">
    <property type="entry name" value="CALPAIN"/>
</dbReference>
<dbReference type="GO" id="GO:0004198">
    <property type="term" value="F:calcium-dependent cysteine-type endopeptidase activity"/>
    <property type="evidence" value="ECO:0007669"/>
    <property type="project" value="InterPro"/>
</dbReference>
<evidence type="ECO:0000256" key="2">
    <source>
        <dbReference type="ARBA" id="ARBA00022670"/>
    </source>
</evidence>
<gene>
    <name evidence="7" type="ORF">OFUS_LOCUS6317</name>
</gene>
<keyword evidence="3" id="KW-0378">Hydrolase</keyword>
<dbReference type="Proteomes" id="UP000749559">
    <property type="component" value="Unassembled WGS sequence"/>
</dbReference>
<feature type="region of interest" description="Disordered" evidence="6">
    <location>
        <begin position="499"/>
        <end position="539"/>
    </location>
</feature>
<dbReference type="PROSITE" id="PS00018">
    <property type="entry name" value="EF_HAND_1"/>
    <property type="match status" value="1"/>
</dbReference>
<evidence type="ECO:0000256" key="6">
    <source>
        <dbReference type="SAM" id="MobiDB-lite"/>
    </source>
</evidence>
<dbReference type="SUPFAM" id="SSF49758">
    <property type="entry name" value="Calpain large subunit, middle domain (domain III)"/>
    <property type="match status" value="1"/>
</dbReference>
<protein>
    <submittedName>
        <fullName evidence="7">Uncharacterized protein</fullName>
    </submittedName>
</protein>
<dbReference type="SUPFAM" id="SSF54001">
    <property type="entry name" value="Cysteine proteinases"/>
    <property type="match status" value="1"/>
</dbReference>
<proteinExistence type="inferred from homology"/>
<organism evidence="7 8">
    <name type="scientific">Owenia fusiformis</name>
    <name type="common">Polychaete worm</name>
    <dbReference type="NCBI Taxonomy" id="6347"/>
    <lineage>
        <taxon>Eukaryota</taxon>
        <taxon>Metazoa</taxon>
        <taxon>Spiralia</taxon>
        <taxon>Lophotrochozoa</taxon>
        <taxon>Annelida</taxon>
        <taxon>Polychaeta</taxon>
        <taxon>Sedentaria</taxon>
        <taxon>Canalipalpata</taxon>
        <taxon>Sabellida</taxon>
        <taxon>Oweniida</taxon>
        <taxon>Oweniidae</taxon>
        <taxon>Owenia</taxon>
    </lineage>
</organism>
<evidence type="ECO:0000256" key="3">
    <source>
        <dbReference type="ARBA" id="ARBA00022801"/>
    </source>
</evidence>
<dbReference type="InterPro" id="IPR022684">
    <property type="entry name" value="Calpain_cysteine_protease"/>
</dbReference>
<dbReference type="GO" id="GO:0005737">
    <property type="term" value="C:cytoplasm"/>
    <property type="evidence" value="ECO:0007669"/>
    <property type="project" value="TreeGrafter"/>
</dbReference>
<dbReference type="PROSITE" id="PS50222">
    <property type="entry name" value="EF_HAND_2"/>
    <property type="match status" value="1"/>
</dbReference>
<dbReference type="FunFam" id="3.90.70.10:FF:000001">
    <property type="entry name" value="Calpain-1 catalytic subunit"/>
    <property type="match status" value="1"/>
</dbReference>
<dbReference type="InterPro" id="IPR038765">
    <property type="entry name" value="Papain-like_cys_pep_sf"/>
</dbReference>
<dbReference type="GO" id="GO:0006508">
    <property type="term" value="P:proteolysis"/>
    <property type="evidence" value="ECO:0007669"/>
    <property type="project" value="UniProtKB-KW"/>
</dbReference>
<feature type="compositionally biased region" description="Pro residues" evidence="6">
    <location>
        <begin position="504"/>
        <end position="536"/>
    </location>
</feature>
<dbReference type="InterPro" id="IPR022683">
    <property type="entry name" value="Calpain_III"/>
</dbReference>
<accession>A0A8J1XT55</accession>
<dbReference type="GO" id="GO:0005509">
    <property type="term" value="F:calcium ion binding"/>
    <property type="evidence" value="ECO:0007669"/>
    <property type="project" value="InterPro"/>
</dbReference>
<dbReference type="InterPro" id="IPR001300">
    <property type="entry name" value="Peptidase_C2_calpain_cat"/>
</dbReference>
<keyword evidence="8" id="KW-1185">Reference proteome</keyword>
<evidence type="ECO:0000256" key="5">
    <source>
        <dbReference type="ARBA" id="ARBA00022837"/>
    </source>
</evidence>
<dbReference type="PROSITE" id="PS00139">
    <property type="entry name" value="THIOL_PROTEASE_CYS"/>
    <property type="match status" value="1"/>
</dbReference>
<dbReference type="OrthoDB" id="424753at2759"/>
<dbReference type="SUPFAM" id="SSF47473">
    <property type="entry name" value="EF-hand"/>
    <property type="match status" value="1"/>
</dbReference>
<dbReference type="InterPro" id="IPR036213">
    <property type="entry name" value="Calpain_III_sf"/>
</dbReference>
<keyword evidence="2" id="KW-0645">Protease</keyword>
<dbReference type="SMART" id="SM00230">
    <property type="entry name" value="CysPc"/>
    <property type="match status" value="1"/>
</dbReference>
<evidence type="ECO:0000313" key="8">
    <source>
        <dbReference type="Proteomes" id="UP000749559"/>
    </source>
</evidence>
<dbReference type="PANTHER" id="PTHR10183:SF433">
    <property type="entry name" value="CALPAIN-A-RELATED"/>
    <property type="match status" value="1"/>
</dbReference>
<evidence type="ECO:0000256" key="1">
    <source>
        <dbReference type="ARBA" id="ARBA00007623"/>
    </source>
</evidence>
<keyword evidence="5" id="KW-0106">Calcium</keyword>
<dbReference type="CDD" id="cd00044">
    <property type="entry name" value="CysPc"/>
    <property type="match status" value="1"/>
</dbReference>
<dbReference type="Gene3D" id="3.90.70.10">
    <property type="entry name" value="Cysteine proteinases"/>
    <property type="match status" value="1"/>
</dbReference>
<comment type="caution">
    <text evidence="7">The sequence shown here is derived from an EMBL/GenBank/DDBJ whole genome shotgun (WGS) entry which is preliminary data.</text>
</comment>
<sequence>MESTFTSLRDRLVQNKQLFEDPDFPAVDESIYHSDEVPDYVIWKRPKELCDNPKFFKEGASRFDLAQGAIGNCWFIAGAATLTTKPSLFNKVVLPGQTFSDNYAGIFRFHFWHYGTWKEVVVDDRLPVYETSHTLCFCKNKTNKDEFWGPLLEKAYAKLNGSYEALHSGLIRDALVDFTGGISESFRLDKMRQEEDPHPIPPDFFKLIVKNLNVKSLMGLSIWNSQGEIGEVPLDNGLFKGHAYSLTKALEITHEGKKVKLIRMRNPWGEKEWNGAWSDSSKEWQSIPDKKKAEMGLKVEEDGEFWMSYEDVMANIDGLDMVHISPQNYIGEDSKNTQPQQNVSWKQYSHHGAWIKGLSAGGCGLFSPGKELYYTNPQYTVDLTDNESNDTTVVISLMQKLTRATDTNKNKKLFIGFDVRPVKDGYKGLEEGAAYTAEDLLFKEHHSRTALREVSYRLELKPGIYCIIPNTLRVNRDGRFLLRVYTPAGTAKIKTNFIDVPTGPIEPSPTPTPTPAKPAVPTDNPPPSPQPKPVKPAPSLTPSVRELFYEMSGDDFTIDAAELQKLLPLVYTNQSRRTYGLECCRCLIALVDQHESGRMSRRELEQLISKINIWKENFRKYDTNNSGNIQSFELRPLFRDMGFSLSFNTAFALTVRYGGKDMEIKWPDFILLSARLYTMYNLFLKFKEANTDKASLTLDEWMYSSMYF</sequence>
<dbReference type="PROSITE" id="PS50203">
    <property type="entry name" value="CALPAIN_CAT"/>
    <property type="match status" value="1"/>
</dbReference>
<dbReference type="Gene3D" id="2.60.120.380">
    <property type="match status" value="1"/>
</dbReference>
<name>A0A8J1XT55_OWEFU</name>
<dbReference type="EMBL" id="CAIIXF020000003">
    <property type="protein sequence ID" value="CAH1779514.1"/>
    <property type="molecule type" value="Genomic_DNA"/>
</dbReference>
<dbReference type="Pfam" id="PF00648">
    <property type="entry name" value="Peptidase_C2"/>
    <property type="match status" value="1"/>
</dbReference>
<dbReference type="Gene3D" id="1.10.238.10">
    <property type="entry name" value="EF-hand"/>
    <property type="match status" value="1"/>
</dbReference>
<dbReference type="PANTHER" id="PTHR10183">
    <property type="entry name" value="CALPAIN"/>
    <property type="match status" value="1"/>
</dbReference>
<evidence type="ECO:0000313" key="7">
    <source>
        <dbReference type="EMBL" id="CAH1779514.1"/>
    </source>
</evidence>
<dbReference type="AlphaFoldDB" id="A0A8J1XT55"/>
<dbReference type="InterPro" id="IPR018247">
    <property type="entry name" value="EF_Hand_1_Ca_BS"/>
</dbReference>
<dbReference type="SMART" id="SM00720">
    <property type="entry name" value="calpain_III"/>
    <property type="match status" value="1"/>
</dbReference>
<keyword evidence="4" id="KW-0788">Thiol protease</keyword>
<evidence type="ECO:0000256" key="4">
    <source>
        <dbReference type="ARBA" id="ARBA00022807"/>
    </source>
</evidence>
<dbReference type="InterPro" id="IPR002048">
    <property type="entry name" value="EF_hand_dom"/>
</dbReference>